<dbReference type="GO" id="GO:0046872">
    <property type="term" value="F:metal ion binding"/>
    <property type="evidence" value="ECO:0007669"/>
    <property type="project" value="UniProtKB-KW"/>
</dbReference>
<evidence type="ECO:0000256" key="5">
    <source>
        <dbReference type="ARBA" id="ARBA00022741"/>
    </source>
</evidence>
<dbReference type="InterPro" id="IPR044492">
    <property type="entry name" value="P_typ_ATPase_HD_dom"/>
</dbReference>
<dbReference type="InterPro" id="IPR008250">
    <property type="entry name" value="ATPase_P-typ_transduc_dom_A_sf"/>
</dbReference>
<feature type="transmembrane region" description="Helical" evidence="11">
    <location>
        <begin position="425"/>
        <end position="442"/>
    </location>
</feature>
<comment type="caution">
    <text evidence="13">The sequence shown here is derived from an EMBL/GenBank/DDBJ whole genome shotgun (WGS) entry which is preliminary data.</text>
</comment>
<dbReference type="Pfam" id="PF00122">
    <property type="entry name" value="E1-E2_ATPase"/>
    <property type="match status" value="1"/>
</dbReference>
<dbReference type="Pfam" id="PF13246">
    <property type="entry name" value="Cation_ATPase"/>
    <property type="match status" value="1"/>
</dbReference>
<dbReference type="PRINTS" id="PR00119">
    <property type="entry name" value="CATATPASE"/>
</dbReference>
<feature type="domain" description="P-type ATPase A" evidence="12">
    <location>
        <begin position="458"/>
        <end position="574"/>
    </location>
</feature>
<feature type="transmembrane region" description="Helical" evidence="11">
    <location>
        <begin position="1264"/>
        <end position="1284"/>
    </location>
</feature>
<feature type="transmembrane region" description="Helical" evidence="11">
    <location>
        <begin position="235"/>
        <end position="259"/>
    </location>
</feature>
<dbReference type="InterPro" id="IPR023298">
    <property type="entry name" value="ATPase_P-typ_TM_dom_sf"/>
</dbReference>
<dbReference type="SFLD" id="SFLDF00027">
    <property type="entry name" value="p-type_atpase"/>
    <property type="match status" value="1"/>
</dbReference>
<dbReference type="GO" id="GO:0005524">
    <property type="term" value="F:ATP binding"/>
    <property type="evidence" value="ECO:0007669"/>
    <property type="project" value="UniProtKB-KW"/>
</dbReference>
<dbReference type="InterPro" id="IPR059000">
    <property type="entry name" value="ATPase_P-type_domA"/>
</dbReference>
<dbReference type="GO" id="GO:0016887">
    <property type="term" value="F:ATP hydrolysis activity"/>
    <property type="evidence" value="ECO:0007669"/>
    <property type="project" value="InterPro"/>
</dbReference>
<keyword evidence="3 11" id="KW-0812">Transmembrane</keyword>
<dbReference type="InterPro" id="IPR018303">
    <property type="entry name" value="ATPase_P-typ_P_site"/>
</dbReference>
<feature type="transmembrane region" description="Helical" evidence="11">
    <location>
        <begin position="1137"/>
        <end position="1156"/>
    </location>
</feature>
<dbReference type="NCBIfam" id="TIGR01657">
    <property type="entry name" value="P-ATPase-V"/>
    <property type="match status" value="1"/>
</dbReference>
<dbReference type="SUPFAM" id="SSF81660">
    <property type="entry name" value="Metal cation-transporting ATPase, ATP-binding domain N"/>
    <property type="match status" value="1"/>
</dbReference>
<dbReference type="PROSITE" id="PS01229">
    <property type="entry name" value="COF_2"/>
    <property type="match status" value="1"/>
</dbReference>
<evidence type="ECO:0000256" key="10">
    <source>
        <dbReference type="ARBA" id="ARBA00023136"/>
    </source>
</evidence>
<evidence type="ECO:0000259" key="12">
    <source>
        <dbReference type="Pfam" id="PF00122"/>
    </source>
</evidence>
<dbReference type="SUPFAM" id="SSF81653">
    <property type="entry name" value="Calcium ATPase, transduction domain A"/>
    <property type="match status" value="1"/>
</dbReference>
<sequence>MTSHTVSDASLVLSAPPSHTSTFARGDYESYYVDGWEKQRQVNFPYTMYHPSTPPFNYTDPSTVCRVQAIANTATGKLTEELQCAESNSSLTAASQDSTAFWTYQGNWRNNNASFPLGANCFSLMLRDGSVDTDLKAACSANPTAVLPTVIFTTFMETPLVIIYLVYLSLFAFFHERDTQLAKDIDKKLLATPHTFPMLGASETYGRRTSIRASDVQMQATASGEILQIGFSNSFFGSTAIFFVVWVFALLWFVGIMSAQDRILNFFRQRTPLNKCEFVYMFKRDETEVLLADRSGVSDFVAKVESFFASKGKISGYRTTVPVVEVDGLRIVEFQHIRYVYEETEQRFVPGVVALGRTYDDMQQEASGLSDTEARHRINTVGSNSVDVEMPSLPVSMAQEFFTLFYIYQIMCYYVWYYFTYWNMGIVMTVVVLGAAVVNIYTQRQIQSSIVKMTRYRTDVTAFRAGEWRVLSSPDLAPGDLVKVSENWVVPCDMAIVKGTTVCDESMLTGESMPVQKFPIPERSSEVYDPEKGSKKHTLFAGTRVLSSGRNEEILAIVQTTGAHTTKGQLIQSILFPIPMRFKYNEHLKVLIGLLLVYAVIACILVINFLLSNGKLSNRYAAFCYAIFVLSCVISPLLPVVITVGQVNASQRLEKLGVFSLNVQRITLAGKVRIFCFDKTGTLTKQGLDFLGVQPVRDGLFTPIVNDVKDASSSEDLLYALTTCHSVGSLEDRLVGNEVEVRMFTATGWELVEKEGEQPCVKSRVDPGLELEFIKRYDFDHHRMSMSVVVRNRKSGKYYVFCKGSYERMQQLSTPGSVPADYKSVADRLAKDGCYVLGLSYRELPSDWTHEQVVEFANDREAVDESLSLLGLILFRNELKDDTADAIAKLKAGDIRTVMITGDNAMCGCYIARQSGMVSSSSRVILGEMVSTTEFKKLVWRDVDSEEEYDLPAVKSLVERGEDVELAVTGVAFDYLVSMGEIKRLLLHIRIYSRMTPDGKVECVKLHMETGAVTGMCGDGGNDCGALRFAHCGVALSDAEASVVSPFTSKSKTIQSVVDLCREGRCSLATSFASVKFLIVYGLIGSVMWGFQSYHTVMVSQWCWILSDGFFFYWAPVRPTSSLIGPTTLVSLFGQQLVNVIFLCCSVHLLTSEIWYCPFSPENIDAAKWWLMADNHLSTLFFFTIIFQQHTAAWVFSFGSHYRQPILKNNVLMGFVAVLVTIDLYLLLGEPTGSAFTDQFRISSSTNVIGLPDIPMPFSFRLKYFGLVSGSFITSVSFQYFVVLGPVRSHFREKYHSDAIPMRK</sequence>
<accession>A0A8S9TK01</accession>
<dbReference type="SFLD" id="SFLDS00003">
    <property type="entry name" value="Haloacid_Dehalogenase"/>
    <property type="match status" value="1"/>
</dbReference>
<keyword evidence="8" id="KW-1278">Translocase</keyword>
<feature type="transmembrane region" description="Helical" evidence="11">
    <location>
        <begin position="1211"/>
        <end position="1228"/>
    </location>
</feature>
<evidence type="ECO:0000256" key="6">
    <source>
        <dbReference type="ARBA" id="ARBA00022840"/>
    </source>
</evidence>
<feature type="transmembrane region" description="Helical" evidence="11">
    <location>
        <begin position="1072"/>
        <end position="1091"/>
    </location>
</feature>
<keyword evidence="5" id="KW-0547">Nucleotide-binding</keyword>
<keyword evidence="4" id="KW-0479">Metal-binding</keyword>
<evidence type="ECO:0000256" key="2">
    <source>
        <dbReference type="ARBA" id="ARBA00006000"/>
    </source>
</evidence>
<dbReference type="Gene3D" id="3.40.50.1000">
    <property type="entry name" value="HAD superfamily/HAD-like"/>
    <property type="match status" value="1"/>
</dbReference>
<feature type="transmembrane region" description="Helical" evidence="11">
    <location>
        <begin position="1176"/>
        <end position="1199"/>
    </location>
</feature>
<feature type="transmembrane region" description="Helical" evidence="11">
    <location>
        <begin position="401"/>
        <end position="419"/>
    </location>
</feature>
<dbReference type="Gene3D" id="2.70.150.10">
    <property type="entry name" value="Calcium-transporting ATPase, cytoplasmic transduction domain A"/>
    <property type="match status" value="1"/>
</dbReference>
<keyword evidence="10 11" id="KW-0472">Membrane</keyword>
<reference evidence="13" key="1">
    <citation type="submission" date="2020-03" db="EMBL/GenBank/DDBJ databases">
        <title>Hybrid Assembly of Korean Phytophthora infestans isolates.</title>
        <authorList>
            <person name="Prokchorchik M."/>
            <person name="Lee Y."/>
            <person name="Seo J."/>
            <person name="Cho J.-H."/>
            <person name="Park Y.-E."/>
            <person name="Jang D.-C."/>
            <person name="Im J.-S."/>
            <person name="Choi J.-G."/>
            <person name="Park H.-J."/>
            <person name="Lee G.-B."/>
            <person name="Lee Y.-G."/>
            <person name="Hong S.-Y."/>
            <person name="Cho K."/>
            <person name="Sohn K.H."/>
        </authorList>
    </citation>
    <scope>NUCLEOTIDE SEQUENCE</scope>
    <source>
        <strain evidence="13">KR_2_A2</strain>
    </source>
</reference>
<evidence type="ECO:0000256" key="4">
    <source>
        <dbReference type="ARBA" id="ARBA00022723"/>
    </source>
</evidence>
<dbReference type="PROSITE" id="PS00154">
    <property type="entry name" value="ATPASE_E1_E2"/>
    <property type="match status" value="1"/>
</dbReference>
<dbReference type="GO" id="GO:0140358">
    <property type="term" value="F:P-type transmembrane transporter activity"/>
    <property type="evidence" value="ECO:0007669"/>
    <property type="project" value="InterPro"/>
</dbReference>
<protein>
    <submittedName>
        <fullName evidence="13">Haloacid dehalogenase-like hydrolase</fullName>
    </submittedName>
</protein>
<feature type="transmembrane region" description="Helical" evidence="11">
    <location>
        <begin position="623"/>
        <end position="645"/>
    </location>
</feature>
<evidence type="ECO:0000313" key="13">
    <source>
        <dbReference type="EMBL" id="KAF4128790.1"/>
    </source>
</evidence>
<evidence type="ECO:0000256" key="7">
    <source>
        <dbReference type="ARBA" id="ARBA00022842"/>
    </source>
</evidence>
<evidence type="ECO:0000256" key="11">
    <source>
        <dbReference type="SAM" id="Phobius"/>
    </source>
</evidence>
<dbReference type="InterPro" id="IPR001757">
    <property type="entry name" value="P_typ_ATPase"/>
</dbReference>
<evidence type="ECO:0000313" key="14">
    <source>
        <dbReference type="Proteomes" id="UP000704712"/>
    </source>
</evidence>
<feature type="transmembrane region" description="Helical" evidence="11">
    <location>
        <begin position="590"/>
        <end position="611"/>
    </location>
</feature>
<dbReference type="EMBL" id="JAACNO010003064">
    <property type="protein sequence ID" value="KAF4128790.1"/>
    <property type="molecule type" value="Genomic_DNA"/>
</dbReference>
<dbReference type="InterPro" id="IPR023214">
    <property type="entry name" value="HAD_sf"/>
</dbReference>
<dbReference type="Gene3D" id="3.40.1110.10">
    <property type="entry name" value="Calcium-transporting ATPase, cytoplasmic domain N"/>
    <property type="match status" value="1"/>
</dbReference>
<feature type="transmembrane region" description="Helical" evidence="11">
    <location>
        <begin position="150"/>
        <end position="174"/>
    </location>
</feature>
<dbReference type="SFLD" id="SFLDG00002">
    <property type="entry name" value="C1.7:_P-type_atpase_like"/>
    <property type="match status" value="1"/>
</dbReference>
<keyword evidence="7" id="KW-0460">Magnesium</keyword>
<evidence type="ECO:0000256" key="9">
    <source>
        <dbReference type="ARBA" id="ARBA00022989"/>
    </source>
</evidence>
<dbReference type="Proteomes" id="UP000704712">
    <property type="component" value="Unassembled WGS sequence"/>
</dbReference>
<comment type="subcellular location">
    <subcellularLocation>
        <location evidence="1">Membrane</location>
        <topology evidence="1">Multi-pass membrane protein</topology>
    </subcellularLocation>
</comment>
<name>A0A8S9TK01_PHYIN</name>
<dbReference type="InterPro" id="IPR036412">
    <property type="entry name" value="HAD-like_sf"/>
</dbReference>
<evidence type="ECO:0000256" key="3">
    <source>
        <dbReference type="ARBA" id="ARBA00022692"/>
    </source>
</evidence>
<dbReference type="InterPro" id="IPR023299">
    <property type="entry name" value="ATPase_P-typ_cyto_dom_N"/>
</dbReference>
<dbReference type="PANTHER" id="PTHR45630:SF11">
    <property type="entry name" value="CATION-TRANSPORTING P-TYPE ATPASE N-TERMINAL DOMAIN-CONTAINING PROTEIN"/>
    <property type="match status" value="1"/>
</dbReference>
<evidence type="ECO:0000256" key="1">
    <source>
        <dbReference type="ARBA" id="ARBA00004141"/>
    </source>
</evidence>
<dbReference type="InterPro" id="IPR006544">
    <property type="entry name" value="P-type_TPase_V"/>
</dbReference>
<keyword evidence="6" id="KW-0067">ATP-binding</keyword>
<evidence type="ECO:0000256" key="8">
    <source>
        <dbReference type="ARBA" id="ARBA00022967"/>
    </source>
</evidence>
<keyword evidence="9 11" id="KW-1133">Transmembrane helix</keyword>
<keyword evidence="13" id="KW-0378">Hydrolase</keyword>
<dbReference type="SUPFAM" id="SSF56784">
    <property type="entry name" value="HAD-like"/>
    <property type="match status" value="1"/>
</dbReference>
<dbReference type="SUPFAM" id="SSF81665">
    <property type="entry name" value="Calcium ATPase, transmembrane domain M"/>
    <property type="match status" value="1"/>
</dbReference>
<organism evidence="13 14">
    <name type="scientific">Phytophthora infestans</name>
    <name type="common">Potato late blight agent</name>
    <name type="synonym">Botrytis infestans</name>
    <dbReference type="NCBI Taxonomy" id="4787"/>
    <lineage>
        <taxon>Eukaryota</taxon>
        <taxon>Sar</taxon>
        <taxon>Stramenopiles</taxon>
        <taxon>Oomycota</taxon>
        <taxon>Peronosporomycetes</taxon>
        <taxon>Peronosporales</taxon>
        <taxon>Peronosporaceae</taxon>
        <taxon>Phytophthora</taxon>
    </lineage>
</organism>
<comment type="similarity">
    <text evidence="2">Belongs to the cation transport ATPase (P-type) (TC 3.A.3) family. Type V subfamily.</text>
</comment>
<dbReference type="GO" id="GO:0019829">
    <property type="term" value="F:ATPase-coupled monoatomic cation transmembrane transporter activity"/>
    <property type="evidence" value="ECO:0007669"/>
    <property type="project" value="TreeGrafter"/>
</dbReference>
<gene>
    <name evidence="13" type="ORF">GN958_ATG22015</name>
</gene>
<dbReference type="GO" id="GO:0016020">
    <property type="term" value="C:membrane"/>
    <property type="evidence" value="ECO:0007669"/>
    <property type="project" value="UniProtKB-SubCell"/>
</dbReference>
<dbReference type="PANTHER" id="PTHR45630">
    <property type="entry name" value="CATION-TRANSPORTING ATPASE-RELATED"/>
    <property type="match status" value="1"/>
</dbReference>
<dbReference type="NCBIfam" id="TIGR01494">
    <property type="entry name" value="ATPase_P-type"/>
    <property type="match status" value="1"/>
</dbReference>
<proteinExistence type="inferred from homology"/>